<evidence type="ECO:0000259" key="3">
    <source>
        <dbReference type="Pfam" id="PF00501"/>
    </source>
</evidence>
<reference evidence="6" key="1">
    <citation type="journal article" date="2019" name="Int. J. Syst. Evol. Microbiol.">
        <title>The Global Catalogue of Microorganisms (GCM) 10K type strain sequencing project: providing services to taxonomists for standard genome sequencing and annotation.</title>
        <authorList>
            <consortium name="The Broad Institute Genomics Platform"/>
            <consortium name="The Broad Institute Genome Sequencing Center for Infectious Disease"/>
            <person name="Wu L."/>
            <person name="Ma J."/>
        </authorList>
    </citation>
    <scope>NUCLEOTIDE SEQUENCE [LARGE SCALE GENOMIC DNA]</scope>
    <source>
        <strain evidence="6">CGMCC 1.16305</strain>
    </source>
</reference>
<dbReference type="Pfam" id="PF13193">
    <property type="entry name" value="AMP-binding_C"/>
    <property type="match status" value="1"/>
</dbReference>
<evidence type="ECO:0000313" key="6">
    <source>
        <dbReference type="Proteomes" id="UP001596505"/>
    </source>
</evidence>
<dbReference type="EMBL" id="JBHTCO010000043">
    <property type="protein sequence ID" value="MFC7395212.1"/>
    <property type="molecule type" value="Genomic_DNA"/>
</dbReference>
<dbReference type="PROSITE" id="PS00455">
    <property type="entry name" value="AMP_BINDING"/>
    <property type="match status" value="1"/>
</dbReference>
<gene>
    <name evidence="5" type="ORF">ACFQRG_20090</name>
</gene>
<evidence type="ECO:0000256" key="1">
    <source>
        <dbReference type="ARBA" id="ARBA00006432"/>
    </source>
</evidence>
<dbReference type="Gene3D" id="3.40.50.12780">
    <property type="entry name" value="N-terminal domain of ligase-like"/>
    <property type="match status" value="1"/>
</dbReference>
<keyword evidence="6" id="KW-1185">Reference proteome</keyword>
<evidence type="ECO:0000313" key="5">
    <source>
        <dbReference type="EMBL" id="MFC7395212.1"/>
    </source>
</evidence>
<dbReference type="InterPro" id="IPR045851">
    <property type="entry name" value="AMP-bd_C_sf"/>
</dbReference>
<dbReference type="Pfam" id="PF00501">
    <property type="entry name" value="AMP-binding"/>
    <property type="match status" value="1"/>
</dbReference>
<comment type="similarity">
    <text evidence="1">Belongs to the ATP-dependent AMP-binding enzyme family.</text>
</comment>
<accession>A0ABW2Q2H9</accession>
<organism evidence="5 6">
    <name type="scientific">Scopulibacillus cellulosilyticus</name>
    <dbReference type="NCBI Taxonomy" id="2665665"/>
    <lineage>
        <taxon>Bacteria</taxon>
        <taxon>Bacillati</taxon>
        <taxon>Bacillota</taxon>
        <taxon>Bacilli</taxon>
        <taxon>Bacillales</taxon>
        <taxon>Sporolactobacillaceae</taxon>
        <taxon>Scopulibacillus</taxon>
    </lineage>
</organism>
<dbReference type="PANTHER" id="PTHR43201:SF5">
    <property type="entry name" value="MEDIUM-CHAIN ACYL-COA LIGASE ACSF2, MITOCHONDRIAL"/>
    <property type="match status" value="1"/>
</dbReference>
<evidence type="ECO:0000256" key="2">
    <source>
        <dbReference type="ARBA" id="ARBA00022598"/>
    </source>
</evidence>
<keyword evidence="2" id="KW-0436">Ligase</keyword>
<dbReference type="Gene3D" id="3.30.300.30">
    <property type="match status" value="1"/>
</dbReference>
<dbReference type="PANTHER" id="PTHR43201">
    <property type="entry name" value="ACYL-COA SYNTHETASE"/>
    <property type="match status" value="1"/>
</dbReference>
<dbReference type="InterPro" id="IPR000873">
    <property type="entry name" value="AMP-dep_synth/lig_dom"/>
</dbReference>
<sequence length="528" mass="58921">MVKQYDLENQTLFLDNLKKVDPGKEAIVDLSLSSAIELNYGEMENLANRMAQGLIDKGIKQGEFVAYILPNWWEFVVATLAIWKVGATACPILPALRDHEVSFIMKKSKSKILIFPEEYRNYQYEPMVDRIAAELPCLESKVVIKSRDPHDLQHCLGGLASSVPDLEEINRRSPNSETNAQLLFTSGTTGEPKGVVQTHGSLSFAVEAHRKALRLTEEDTIWVPSPIAHQTGFLYGMIVAFNLGAKQVVQAKWSVETARLAIEEHGSTFVQAAMPFLADISRDANPPKGLKIFVATGAAVPRQLAYDATAALECKVVGGWGSTETCLVSVNSPFSNDERVWGTDGQVIEGMEMKITDDEGNEVAPGVEGMYRVKTPAMFKTYLGHHDWYEDSIDENGFFITGDLATMDEDGYLNITGRVKDIVNRGGEKIPVVEIENLLYQHENIKDVAIVGMPDPRLGERICAYVTLKEQMDFSLEDITSYLDSKNVAKIYWPEHLELIDELPRTITGKVQKYVLRQMITEKLQVKS</sequence>
<name>A0ABW2Q2H9_9BACL</name>
<dbReference type="InterPro" id="IPR020845">
    <property type="entry name" value="AMP-binding_CS"/>
</dbReference>
<dbReference type="InterPro" id="IPR025110">
    <property type="entry name" value="AMP-bd_C"/>
</dbReference>
<feature type="domain" description="AMP-binding enzyme C-terminal" evidence="4">
    <location>
        <begin position="434"/>
        <end position="510"/>
    </location>
</feature>
<dbReference type="InterPro" id="IPR042099">
    <property type="entry name" value="ANL_N_sf"/>
</dbReference>
<dbReference type="SUPFAM" id="SSF56801">
    <property type="entry name" value="Acetyl-CoA synthetase-like"/>
    <property type="match status" value="1"/>
</dbReference>
<comment type="caution">
    <text evidence="5">The sequence shown here is derived from an EMBL/GenBank/DDBJ whole genome shotgun (WGS) entry which is preliminary data.</text>
</comment>
<protein>
    <submittedName>
        <fullName evidence="5">AMP-binding protein</fullName>
    </submittedName>
</protein>
<proteinExistence type="inferred from homology"/>
<dbReference type="RefSeq" id="WP_380969512.1">
    <property type="nucleotide sequence ID" value="NZ_JBHTCO010000043.1"/>
</dbReference>
<dbReference type="Proteomes" id="UP001596505">
    <property type="component" value="Unassembled WGS sequence"/>
</dbReference>
<feature type="domain" description="AMP-dependent synthetase/ligase" evidence="3">
    <location>
        <begin position="20"/>
        <end position="383"/>
    </location>
</feature>
<evidence type="ECO:0000259" key="4">
    <source>
        <dbReference type="Pfam" id="PF13193"/>
    </source>
</evidence>